<keyword evidence="2" id="KW-1185">Reference proteome</keyword>
<sequence length="93" mass="9935">MKESKALAGIMVSRIEGIACLIPASLTVGEIVAAAYERGVTDAARFVRDRSERALGAAECVDRLEDAVRMLHRPDVAAVLMHPSGRCQNQGDA</sequence>
<evidence type="ECO:0000313" key="2">
    <source>
        <dbReference type="Proteomes" id="UP000029080"/>
    </source>
</evidence>
<dbReference type="EMBL" id="JGZU01000016">
    <property type="protein sequence ID" value="KFJ05105.1"/>
    <property type="molecule type" value="Genomic_DNA"/>
</dbReference>
<reference evidence="1 2" key="1">
    <citation type="submission" date="2014-03" db="EMBL/GenBank/DDBJ databases">
        <title>Genomics of Bifidobacteria.</title>
        <authorList>
            <person name="Ventura M."/>
            <person name="Milani C."/>
            <person name="Lugli G.A."/>
        </authorList>
    </citation>
    <scope>NUCLEOTIDE SEQUENCE [LARGE SCALE GENOMIC DNA]</scope>
    <source>
        <strain evidence="1 2">JCM 13495</strain>
    </source>
</reference>
<comment type="caution">
    <text evidence="1">The sequence shown here is derived from an EMBL/GenBank/DDBJ whole genome shotgun (WGS) entry which is preliminary data.</text>
</comment>
<organism evidence="1 2">
    <name type="scientific">Bifidobacterium tsurumiense</name>
    <dbReference type="NCBI Taxonomy" id="356829"/>
    <lineage>
        <taxon>Bacteria</taxon>
        <taxon>Bacillati</taxon>
        <taxon>Actinomycetota</taxon>
        <taxon>Actinomycetes</taxon>
        <taxon>Bifidobacteriales</taxon>
        <taxon>Bifidobacteriaceae</taxon>
        <taxon>Bifidobacterium</taxon>
    </lineage>
</organism>
<name>A0A087EBF4_9BIFI</name>
<accession>A0A087EBF4</accession>
<dbReference type="RefSeq" id="WP_026642188.1">
    <property type="nucleotide sequence ID" value="NZ_JGZU01000016.1"/>
</dbReference>
<evidence type="ECO:0000313" key="1">
    <source>
        <dbReference type="EMBL" id="KFJ05105.1"/>
    </source>
</evidence>
<proteinExistence type="predicted"/>
<dbReference type="AlphaFoldDB" id="A0A087EBF4"/>
<protein>
    <submittedName>
        <fullName evidence="1">Uncharacterized protein</fullName>
    </submittedName>
</protein>
<dbReference type="STRING" id="356829.BITS_1637"/>
<dbReference type="Proteomes" id="UP000029080">
    <property type="component" value="Unassembled WGS sequence"/>
</dbReference>
<gene>
    <name evidence="1" type="ORF">BITS_1637</name>
</gene>